<dbReference type="EMBL" id="CP015164">
    <property type="protein sequence ID" value="AOW47322.1"/>
    <property type="molecule type" value="Genomic_DNA"/>
</dbReference>
<reference evidence="3" key="1">
    <citation type="submission" date="2016-04" db="EMBL/GenBank/DDBJ databases">
        <authorList>
            <person name="Jeon C.O."/>
            <person name="Cho G.Y."/>
            <person name="Jeong H.I."/>
            <person name="Kim K.H."/>
        </authorList>
    </citation>
    <scope>NUCLEOTIDE SEQUENCE [LARGE SCALE GENOMIC DNA]</scope>
    <source>
        <strain evidence="3">LMG 1590</strain>
    </source>
</reference>
<keyword evidence="3" id="KW-1185">Reference proteome</keyword>
<dbReference type="AlphaFoldDB" id="A0A1D8QYB1"/>
<evidence type="ECO:0000313" key="2">
    <source>
        <dbReference type="EMBL" id="AOW47322.1"/>
    </source>
</evidence>
<feature type="compositionally biased region" description="Polar residues" evidence="1">
    <location>
        <begin position="11"/>
        <end position="22"/>
    </location>
</feature>
<evidence type="ECO:0000313" key="3">
    <source>
        <dbReference type="Proteomes" id="UP000175973"/>
    </source>
</evidence>
<accession>A0A1D8QYB1</accession>
<organism evidence="2 3">
    <name type="scientific">Acetobacter ascendens</name>
    <dbReference type="NCBI Taxonomy" id="481146"/>
    <lineage>
        <taxon>Bacteria</taxon>
        <taxon>Pseudomonadati</taxon>
        <taxon>Pseudomonadota</taxon>
        <taxon>Alphaproteobacteria</taxon>
        <taxon>Acetobacterales</taxon>
        <taxon>Acetobacteraceae</taxon>
        <taxon>Acetobacter</taxon>
    </lineage>
</organism>
<sequence>MPSAPHGSATDRWSMSFTTGTRFQPDGRSDERLPILFVRFDKGAKHVARQPITVGSLLEMRAFGVEFGAFTLWNKTRPADEAVVSKAIRSRDTMAFLYDPSMTTYSVSSHVAAYALGSSDVVAMTDAGFKVADIALNLTANAFNKLVHPPAMGTNLPRERLRGFRVQRDRGYAFTTLLFHLRGLVTDVASEAAIQTALTRAGLRPLDELLAQARVAIERKRKTELLSPELRVIRERLVDAGLTVLYRRNFDELRMWPAPLIAPGPLVMTGEDCAEFHVSTPTLSVEQTCFLHDCYSRLRDQTKLALRAARGFEFGWSDYVY</sequence>
<name>A0A1D8QYB1_9PROT</name>
<proteinExistence type="predicted"/>
<gene>
    <name evidence="2" type="ORF">A4S02_11665</name>
</gene>
<dbReference type="KEGG" id="aasc:A4S02_11665"/>
<protein>
    <submittedName>
        <fullName evidence="2">Uncharacterized protein</fullName>
    </submittedName>
</protein>
<dbReference type="Proteomes" id="UP000175973">
    <property type="component" value="Chromosome"/>
</dbReference>
<evidence type="ECO:0000256" key="1">
    <source>
        <dbReference type="SAM" id="MobiDB-lite"/>
    </source>
</evidence>
<feature type="region of interest" description="Disordered" evidence="1">
    <location>
        <begin position="1"/>
        <end position="26"/>
    </location>
</feature>